<gene>
    <name evidence="2" type="ordered locus">FraEuI1c_3140</name>
</gene>
<dbReference type="InterPro" id="IPR015168">
    <property type="entry name" value="SsuA/THI5"/>
</dbReference>
<evidence type="ECO:0000259" key="1">
    <source>
        <dbReference type="Pfam" id="PF09084"/>
    </source>
</evidence>
<dbReference type="InterPro" id="IPR006311">
    <property type="entry name" value="TAT_signal"/>
</dbReference>
<dbReference type="InterPro" id="IPR027939">
    <property type="entry name" value="NMT1/THI5"/>
</dbReference>
<accession>E3JD21</accession>
<evidence type="ECO:0000313" key="3">
    <source>
        <dbReference type="Proteomes" id="UP000002484"/>
    </source>
</evidence>
<keyword evidence="3" id="KW-1185">Reference proteome</keyword>
<dbReference type="PANTHER" id="PTHR31528">
    <property type="entry name" value="4-AMINO-5-HYDROXYMETHYL-2-METHYLPYRIMIDINE PHOSPHATE SYNTHASE THI11-RELATED"/>
    <property type="match status" value="1"/>
</dbReference>
<dbReference type="AlphaFoldDB" id="E3JD21"/>
<dbReference type="Pfam" id="PF09084">
    <property type="entry name" value="NMT1"/>
    <property type="match status" value="1"/>
</dbReference>
<dbReference type="KEGG" id="fri:FraEuI1c_3140"/>
<dbReference type="GO" id="GO:0009228">
    <property type="term" value="P:thiamine biosynthetic process"/>
    <property type="evidence" value="ECO:0007669"/>
    <property type="project" value="InterPro"/>
</dbReference>
<sequence length="361" mass="37216">MIDSTDDVLAQRGFSRRQVLRTGTALGVGGALASFLAACGSSSSSGSSGGTSGGLTSVALQFCYLKNVQFAGSFFATTKGYYKAAGLNVTLLAGGPSLAPEPIVVSGKALVGISHTAEVIGAINNGADIKVIGAGFQKNPTCIASLASKPIKTPTDMYGKKIGISDTNAPIWNSFVKANNLDVSKITVVTVGFDVTSLASGEIDGLMAFAANEPAILKTKGVDTYVLLLSDFHYPLMEDLYIARTSDLADATKKKALVGLMKGESLGWADVVADPDGAANLAVTNFGKDLKLDPAQQKVDAGLQNAFVADADTKAHGLFWMTDEKIAGTIASLGLGGVKASKDMFTNEVLQEVYQGGSVPA</sequence>
<dbReference type="PROSITE" id="PS51318">
    <property type="entry name" value="TAT"/>
    <property type="match status" value="1"/>
</dbReference>
<dbReference type="HOGENOM" id="CLU_028871_1_2_11"/>
<dbReference type="Proteomes" id="UP000002484">
    <property type="component" value="Chromosome"/>
</dbReference>
<dbReference type="RefSeq" id="WP_013424278.1">
    <property type="nucleotide sequence ID" value="NC_014666.1"/>
</dbReference>
<dbReference type="SUPFAM" id="SSF53850">
    <property type="entry name" value="Periplasmic binding protein-like II"/>
    <property type="match status" value="1"/>
</dbReference>
<feature type="domain" description="SsuA/THI5-like" evidence="1">
    <location>
        <begin position="67"/>
        <end position="278"/>
    </location>
</feature>
<name>E3JD21_PSEI1</name>
<dbReference type="EMBL" id="CP002299">
    <property type="protein sequence ID" value="ADP81160.1"/>
    <property type="molecule type" value="Genomic_DNA"/>
</dbReference>
<proteinExistence type="predicted"/>
<dbReference type="eggNOG" id="COG0715">
    <property type="taxonomic scope" value="Bacteria"/>
</dbReference>
<dbReference type="InParanoid" id="E3JD21"/>
<dbReference type="STRING" id="298654.FraEuI1c_3140"/>
<dbReference type="PANTHER" id="PTHR31528:SF15">
    <property type="entry name" value="RIBOFLAVIN-BINDING PROTEIN RIBY"/>
    <property type="match status" value="1"/>
</dbReference>
<dbReference type="Gene3D" id="3.40.190.10">
    <property type="entry name" value="Periplasmic binding protein-like II"/>
    <property type="match status" value="2"/>
</dbReference>
<evidence type="ECO:0000313" key="2">
    <source>
        <dbReference type="EMBL" id="ADP81160.1"/>
    </source>
</evidence>
<reference evidence="2 3" key="1">
    <citation type="submission" date="2010-10" db="EMBL/GenBank/DDBJ databases">
        <title>Complete sequence of Frankia sp. EuI1c.</title>
        <authorList>
            <consortium name="US DOE Joint Genome Institute"/>
            <person name="Lucas S."/>
            <person name="Copeland A."/>
            <person name="Lapidus A."/>
            <person name="Cheng J.-F."/>
            <person name="Bruce D."/>
            <person name="Goodwin L."/>
            <person name="Pitluck S."/>
            <person name="Chertkov O."/>
            <person name="Detter J.C."/>
            <person name="Han C."/>
            <person name="Tapia R."/>
            <person name="Land M."/>
            <person name="Hauser L."/>
            <person name="Jeffries C."/>
            <person name="Kyrpides N."/>
            <person name="Ivanova N."/>
            <person name="Mikhailova N."/>
            <person name="Beauchemin N."/>
            <person name="Sen A."/>
            <person name="Sur S.A."/>
            <person name="Gtari M."/>
            <person name="Wall L."/>
            <person name="Tisa L."/>
            <person name="Woyke T."/>
        </authorList>
    </citation>
    <scope>NUCLEOTIDE SEQUENCE [LARGE SCALE GENOMIC DNA]</scope>
    <source>
        <strain evidence="3">DSM 45817 / CECT 9037 / EuI1c</strain>
    </source>
</reference>
<protein>
    <submittedName>
        <fullName evidence="2">ABC transporter substrate-binding protein</fullName>
    </submittedName>
</protein>
<organism evidence="2 3">
    <name type="scientific">Pseudofrankia inefficax (strain DSM 45817 / CECT 9037 / DDB 130130 / EuI1c)</name>
    <name type="common">Frankia inefficax</name>
    <dbReference type="NCBI Taxonomy" id="298654"/>
    <lineage>
        <taxon>Bacteria</taxon>
        <taxon>Bacillati</taxon>
        <taxon>Actinomycetota</taxon>
        <taxon>Actinomycetes</taxon>
        <taxon>Frankiales</taxon>
        <taxon>Frankiaceae</taxon>
        <taxon>Pseudofrankia</taxon>
    </lineage>
</organism>